<dbReference type="GO" id="GO:0019887">
    <property type="term" value="F:protein kinase regulator activity"/>
    <property type="evidence" value="ECO:0007669"/>
    <property type="project" value="TreeGrafter"/>
</dbReference>
<dbReference type="PANTHER" id="PTHR24116:SF0">
    <property type="entry name" value="KINASE D-INTERACTING SUBSTRATE OF 220 KDA"/>
    <property type="match status" value="1"/>
</dbReference>
<proteinExistence type="predicted"/>
<dbReference type="AlphaFoldDB" id="A0A5B7JBF0"/>
<dbReference type="GO" id="GO:0016301">
    <property type="term" value="F:kinase activity"/>
    <property type="evidence" value="ECO:0007669"/>
    <property type="project" value="UniProtKB-KW"/>
</dbReference>
<evidence type="ECO:0000313" key="3">
    <source>
        <dbReference type="Proteomes" id="UP000324222"/>
    </source>
</evidence>
<evidence type="ECO:0000259" key="1">
    <source>
        <dbReference type="Pfam" id="PF07693"/>
    </source>
</evidence>
<dbReference type="PANTHER" id="PTHR24116">
    <property type="entry name" value="KINASE D-INTERACTING SUBSTRATE OF 220 KDA"/>
    <property type="match status" value="1"/>
</dbReference>
<dbReference type="GO" id="GO:0030165">
    <property type="term" value="F:PDZ domain binding"/>
    <property type="evidence" value="ECO:0007669"/>
    <property type="project" value="TreeGrafter"/>
</dbReference>
<sequence>MLGYDLYSSSLADILSEPSLSMPISVGLYAKWGSGKSFLIRKLKGEVPVGV</sequence>
<evidence type="ECO:0000313" key="2">
    <source>
        <dbReference type="EMBL" id="MPC92005.1"/>
    </source>
</evidence>
<keyword evidence="2" id="KW-0808">Transferase</keyword>
<dbReference type="EMBL" id="VSRR010089763">
    <property type="protein sequence ID" value="MPC92005.1"/>
    <property type="molecule type" value="Genomic_DNA"/>
</dbReference>
<dbReference type="Proteomes" id="UP000324222">
    <property type="component" value="Unassembled WGS sequence"/>
</dbReference>
<comment type="caution">
    <text evidence="2">The sequence shown here is derived from an EMBL/GenBank/DDBJ whole genome shotgun (WGS) entry which is preliminary data.</text>
</comment>
<protein>
    <submittedName>
        <fullName evidence="2">Kinase D-interacting substrate</fullName>
    </submittedName>
</protein>
<dbReference type="Pfam" id="PF07693">
    <property type="entry name" value="KAP_NTPase"/>
    <property type="match status" value="1"/>
</dbReference>
<reference evidence="2 3" key="1">
    <citation type="submission" date="2019-05" db="EMBL/GenBank/DDBJ databases">
        <title>Another draft genome of Portunus trituberculatus and its Hox gene families provides insights of decapod evolution.</title>
        <authorList>
            <person name="Jeong J.-H."/>
            <person name="Song I."/>
            <person name="Kim S."/>
            <person name="Choi T."/>
            <person name="Kim D."/>
            <person name="Ryu S."/>
            <person name="Kim W."/>
        </authorList>
    </citation>
    <scope>NUCLEOTIDE SEQUENCE [LARGE SCALE GENOMIC DNA]</scope>
    <source>
        <tissue evidence="2">Muscle</tissue>
    </source>
</reference>
<keyword evidence="2" id="KW-0418">Kinase</keyword>
<gene>
    <name evidence="2" type="ORF">E2C01_087073</name>
</gene>
<accession>A0A5B7JBF0</accession>
<keyword evidence="3" id="KW-1185">Reference proteome</keyword>
<name>A0A5B7JBF0_PORTR</name>
<organism evidence="2 3">
    <name type="scientific">Portunus trituberculatus</name>
    <name type="common">Swimming crab</name>
    <name type="synonym">Neptunus trituberculatus</name>
    <dbReference type="NCBI Taxonomy" id="210409"/>
    <lineage>
        <taxon>Eukaryota</taxon>
        <taxon>Metazoa</taxon>
        <taxon>Ecdysozoa</taxon>
        <taxon>Arthropoda</taxon>
        <taxon>Crustacea</taxon>
        <taxon>Multicrustacea</taxon>
        <taxon>Malacostraca</taxon>
        <taxon>Eumalacostraca</taxon>
        <taxon>Eucarida</taxon>
        <taxon>Decapoda</taxon>
        <taxon>Pleocyemata</taxon>
        <taxon>Brachyura</taxon>
        <taxon>Eubrachyura</taxon>
        <taxon>Portunoidea</taxon>
        <taxon>Portunidae</taxon>
        <taxon>Portuninae</taxon>
        <taxon>Portunus</taxon>
    </lineage>
</organism>
<dbReference type="OrthoDB" id="6084525at2759"/>
<feature type="domain" description="KAP NTPase" evidence="1">
    <location>
        <begin position="4"/>
        <end position="46"/>
    </location>
</feature>
<dbReference type="InterPro" id="IPR011646">
    <property type="entry name" value="KAP_P-loop"/>
</dbReference>
<dbReference type="InterPro" id="IPR052771">
    <property type="entry name" value="Neurotrophin_sig_adaptor"/>
</dbReference>